<evidence type="ECO:0000313" key="2">
    <source>
        <dbReference type="Proteomes" id="UP001162992"/>
    </source>
</evidence>
<gene>
    <name evidence="1" type="ORF">O6H91_01G084100</name>
</gene>
<keyword evidence="2" id="KW-1185">Reference proteome</keyword>
<evidence type="ECO:0000313" key="1">
    <source>
        <dbReference type="EMBL" id="KAJ7569565.1"/>
    </source>
</evidence>
<sequence>MMQQNLASMQSPSSISSMPESALTYDEVSMQRSQDFFMALQELKNLRPQLYSAAEYCESSYIYSDQKQAVLENLKDYSVKALVNAVDHLGTVAYKLNDLLSQQTSELATTEIRVSCLSQRLLACQEFTDREGLTQQILVKEFPKHHKHYTFPDPNDPEDSLNAAQFTLEGDNSVEVGQKANSHPFLEVNKPDNTNGYYPRKGTGTEAEIVSDADSKKVPVQQQKSKQGAGQYEEAGTLSWFFAAEAQIDSKSEAPQNIQQSKSDGYRPSSTANTGDIDSGKIPASSRGVPPVPLPSAKSKSGPMTPVMQHNKSVIDDKRSLSTLMSFEEGKFRQLRQPHSRSKSVLFSLLGKKKGGKQSKKVLNSHNEAL</sequence>
<dbReference type="Proteomes" id="UP001162992">
    <property type="component" value="Chromosome 1"/>
</dbReference>
<organism evidence="1 2">
    <name type="scientific">Diphasiastrum complanatum</name>
    <name type="common">Issler's clubmoss</name>
    <name type="synonym">Lycopodium complanatum</name>
    <dbReference type="NCBI Taxonomy" id="34168"/>
    <lineage>
        <taxon>Eukaryota</taxon>
        <taxon>Viridiplantae</taxon>
        <taxon>Streptophyta</taxon>
        <taxon>Embryophyta</taxon>
        <taxon>Tracheophyta</taxon>
        <taxon>Lycopodiopsida</taxon>
        <taxon>Lycopodiales</taxon>
        <taxon>Lycopodiaceae</taxon>
        <taxon>Lycopodioideae</taxon>
        <taxon>Diphasiastrum</taxon>
    </lineage>
</organism>
<protein>
    <submittedName>
        <fullName evidence="1">Uncharacterized protein</fullName>
    </submittedName>
</protein>
<accession>A0ACC2ESX0</accession>
<reference evidence="2" key="1">
    <citation type="journal article" date="2024" name="Proc. Natl. Acad. Sci. U.S.A.">
        <title>Extraordinary preservation of gene collinearity over three hundred million years revealed in homosporous lycophytes.</title>
        <authorList>
            <person name="Li C."/>
            <person name="Wickell D."/>
            <person name="Kuo L.Y."/>
            <person name="Chen X."/>
            <person name="Nie B."/>
            <person name="Liao X."/>
            <person name="Peng D."/>
            <person name="Ji J."/>
            <person name="Jenkins J."/>
            <person name="Williams M."/>
            <person name="Shu S."/>
            <person name="Plott C."/>
            <person name="Barry K."/>
            <person name="Rajasekar S."/>
            <person name="Grimwood J."/>
            <person name="Han X."/>
            <person name="Sun S."/>
            <person name="Hou Z."/>
            <person name="He W."/>
            <person name="Dai G."/>
            <person name="Sun C."/>
            <person name="Schmutz J."/>
            <person name="Leebens-Mack J.H."/>
            <person name="Li F.W."/>
            <person name="Wang L."/>
        </authorList>
    </citation>
    <scope>NUCLEOTIDE SEQUENCE [LARGE SCALE GENOMIC DNA]</scope>
    <source>
        <strain evidence="2">cv. PW_Plant_1</strain>
    </source>
</reference>
<comment type="caution">
    <text evidence="1">The sequence shown here is derived from an EMBL/GenBank/DDBJ whole genome shotgun (WGS) entry which is preliminary data.</text>
</comment>
<proteinExistence type="predicted"/>
<name>A0ACC2ESX0_DIPCM</name>
<dbReference type="EMBL" id="CM055092">
    <property type="protein sequence ID" value="KAJ7569565.1"/>
    <property type="molecule type" value="Genomic_DNA"/>
</dbReference>